<dbReference type="RefSeq" id="WP_058599017.1">
    <property type="nucleotide sequence ID" value="NZ_LDQA01000010.1"/>
</dbReference>
<keyword evidence="3" id="KW-1185">Reference proteome</keyword>
<evidence type="ECO:0000256" key="1">
    <source>
        <dbReference type="SAM" id="MobiDB-lite"/>
    </source>
</evidence>
<evidence type="ECO:0000313" key="2">
    <source>
        <dbReference type="EMBL" id="KTR07487.1"/>
    </source>
</evidence>
<accession>A0A175RVD0</accession>
<feature type="region of interest" description="Disordered" evidence="1">
    <location>
        <begin position="161"/>
        <end position="186"/>
    </location>
</feature>
<organism evidence="2 3">
    <name type="scientific">Aureimonas ureilytica</name>
    <dbReference type="NCBI Taxonomy" id="401562"/>
    <lineage>
        <taxon>Bacteria</taxon>
        <taxon>Pseudomonadati</taxon>
        <taxon>Pseudomonadota</taxon>
        <taxon>Alphaproteobacteria</taxon>
        <taxon>Hyphomicrobiales</taxon>
        <taxon>Aurantimonadaceae</taxon>
        <taxon>Aureimonas</taxon>
    </lineage>
</organism>
<dbReference type="PATRIC" id="fig|401562.4.peg.348"/>
<sequence length="233" mass="25884">MKIKGRITSIRRQIQAIQDRSLSPQARAKMLADRAERAIEEASAHNRALLGRAVTHRVTVDGREDAPLSSVKPNGVIIANFDLGRDVLEWIGEQLVKASPVLTGAYARSHVLEIDGMEWDGIGPMPKGKVFKFSNRQPYARKMEPRKRVISEVQDAAGNTVRGSRKMRGGRRNWRKRTKTDVGQSDQAPEGVYAVVAAMARERYGDVASISYSVKNFDPDTGLSRPAITVKLY</sequence>
<proteinExistence type="predicted"/>
<dbReference type="Proteomes" id="UP000078529">
    <property type="component" value="Unassembled WGS sequence"/>
</dbReference>
<gene>
    <name evidence="2" type="ORF">NS365_04165</name>
</gene>
<protein>
    <submittedName>
        <fullName evidence="2">Uncharacterized protein</fullName>
    </submittedName>
</protein>
<name>A0A175RVD0_9HYPH</name>
<reference evidence="2 3" key="1">
    <citation type="journal article" date="2016" name="Front. Microbiol.">
        <title>Genomic Resource of Rice Seed Associated Bacteria.</title>
        <authorList>
            <person name="Midha S."/>
            <person name="Bansal K."/>
            <person name="Sharma S."/>
            <person name="Kumar N."/>
            <person name="Patil P.P."/>
            <person name="Chaudhry V."/>
            <person name="Patil P.B."/>
        </authorList>
    </citation>
    <scope>NUCLEOTIDE SEQUENCE [LARGE SCALE GENOMIC DNA]</scope>
    <source>
        <strain evidence="2 3">NS365</strain>
    </source>
</reference>
<feature type="compositionally biased region" description="Basic residues" evidence="1">
    <location>
        <begin position="163"/>
        <end position="178"/>
    </location>
</feature>
<dbReference type="EMBL" id="LDQA01000010">
    <property type="protein sequence ID" value="KTR07487.1"/>
    <property type="molecule type" value="Genomic_DNA"/>
</dbReference>
<comment type="caution">
    <text evidence="2">The sequence shown here is derived from an EMBL/GenBank/DDBJ whole genome shotgun (WGS) entry which is preliminary data.</text>
</comment>
<evidence type="ECO:0000313" key="3">
    <source>
        <dbReference type="Proteomes" id="UP000078529"/>
    </source>
</evidence>
<dbReference type="AlphaFoldDB" id="A0A175RVD0"/>